<proteinExistence type="predicted"/>
<sequence>MAEDFFLMQYEEIPCWYELSFDTNIPAVVVKIHQAYLKCLPERWKEGHLIAKFLKEFKFSEFKGNLEAGDFGFDASFKRMGEEGDFLFFSVPMPVLEHVRKKPCDYCQGNKQDVLFGGDCVLCGGTGIQDKMIVCNFCDGAKNDYWGDECRHCKGKGQVLDSYMDWQPFYAISATFTIFCDLMYWGTSKEKLTSCKFPQLLTVQTSIAKGMSGAPLDGVYGISLANWLARIPAETHVPAIENAMMRTWQKIHGELNSIDKMNTFATVGSQGNIYISCPGDRTALHRSSGYSRVEKGYEFTCHNVDTPAQQLTLLAGLGALCDRARKEIK</sequence>
<accession>A0A1G2HPW2</accession>
<dbReference type="AlphaFoldDB" id="A0A1G2HPW2"/>
<evidence type="ECO:0000313" key="1">
    <source>
        <dbReference type="EMBL" id="OGZ64566.1"/>
    </source>
</evidence>
<name>A0A1G2HPW2_9BACT</name>
<dbReference type="EMBL" id="MHOO01000004">
    <property type="protein sequence ID" value="OGZ64566.1"/>
    <property type="molecule type" value="Genomic_DNA"/>
</dbReference>
<evidence type="ECO:0000313" key="2">
    <source>
        <dbReference type="Proteomes" id="UP000176855"/>
    </source>
</evidence>
<dbReference type="SUPFAM" id="SSF57938">
    <property type="entry name" value="DnaJ/Hsp40 cysteine-rich domain"/>
    <property type="match status" value="1"/>
</dbReference>
<protein>
    <submittedName>
        <fullName evidence="1">Uncharacterized protein</fullName>
    </submittedName>
</protein>
<gene>
    <name evidence="1" type="ORF">A2730_02630</name>
</gene>
<dbReference type="STRING" id="1802202.A2730_02630"/>
<dbReference type="InterPro" id="IPR036410">
    <property type="entry name" value="HSP_DnaJ_Cys-rich_dom_sf"/>
</dbReference>
<dbReference type="Proteomes" id="UP000176855">
    <property type="component" value="Unassembled WGS sequence"/>
</dbReference>
<organism evidence="1 2">
    <name type="scientific">Candidatus Staskawiczbacteria bacterium RIFCSPHIGHO2_01_FULL_39_25</name>
    <dbReference type="NCBI Taxonomy" id="1802202"/>
    <lineage>
        <taxon>Bacteria</taxon>
        <taxon>Candidatus Staskawicziibacteriota</taxon>
    </lineage>
</organism>
<comment type="caution">
    <text evidence="1">The sequence shown here is derived from an EMBL/GenBank/DDBJ whole genome shotgun (WGS) entry which is preliminary data.</text>
</comment>
<reference evidence="1 2" key="1">
    <citation type="journal article" date="2016" name="Nat. Commun.">
        <title>Thousands of microbial genomes shed light on interconnected biogeochemical processes in an aquifer system.</title>
        <authorList>
            <person name="Anantharaman K."/>
            <person name="Brown C.T."/>
            <person name="Hug L.A."/>
            <person name="Sharon I."/>
            <person name="Castelle C.J."/>
            <person name="Probst A.J."/>
            <person name="Thomas B.C."/>
            <person name="Singh A."/>
            <person name="Wilkins M.J."/>
            <person name="Karaoz U."/>
            <person name="Brodie E.L."/>
            <person name="Williams K.H."/>
            <person name="Hubbard S.S."/>
            <person name="Banfield J.F."/>
        </authorList>
    </citation>
    <scope>NUCLEOTIDE SEQUENCE [LARGE SCALE GENOMIC DNA]</scope>
</reference>